<evidence type="ECO:0000256" key="2">
    <source>
        <dbReference type="ARBA" id="ARBA00022801"/>
    </source>
</evidence>
<evidence type="ECO:0000256" key="4">
    <source>
        <dbReference type="SAM" id="Phobius"/>
    </source>
</evidence>
<evidence type="ECO:0000313" key="5">
    <source>
        <dbReference type="EMBL" id="CAA7389013.1"/>
    </source>
</evidence>
<dbReference type="GO" id="GO:0009253">
    <property type="term" value="P:peptidoglycan catabolic process"/>
    <property type="evidence" value="ECO:0007669"/>
    <property type="project" value="InterPro"/>
</dbReference>
<keyword evidence="4" id="KW-0472">Membrane</keyword>
<evidence type="ECO:0000256" key="1">
    <source>
        <dbReference type="ARBA" id="ARBA00010646"/>
    </source>
</evidence>
<dbReference type="GO" id="GO:0003796">
    <property type="term" value="F:lysozyme activity"/>
    <property type="evidence" value="ECO:0007669"/>
    <property type="project" value="UniProtKB-EC"/>
</dbReference>
<keyword evidence="4" id="KW-0812">Transmembrane</keyword>
<dbReference type="InterPro" id="IPR018077">
    <property type="entry name" value="Glyco_hydro_fam25_subgr"/>
</dbReference>
<comment type="similarity">
    <text evidence="1">Belongs to the glycosyl hydrolase 25 family.</text>
</comment>
<sequence length="287" mass="34238">MPQKKYHKPTSRKIHQARRKNYFFYRNIFLALLMLTLIGTGLYLKKNISYYYALYFNKVIHKKLQNNETENLRIQKIISDNLDKTYGFDISHYQNTEDIQWDSLSVGNKIIPLEFVVIRATMGNQNSDKHFNEFWKEAKKHDMIRGAYHFYRADEDPIIQANNFLENVKLESGDLPPILDIEKAPKRKTNQKLIEDLKVWCKIIEESYGQKPIIYTYYNYYKDFLEKEFQDYPLWLANYNDVPSPTPNGSWDFWQFTENGIVHGINTKVDLDIYNGSIWSLKRLTLD</sequence>
<evidence type="ECO:0000256" key="3">
    <source>
        <dbReference type="ARBA" id="ARBA00023295"/>
    </source>
</evidence>
<dbReference type="EC" id="3.2.1.17" evidence="5"/>
<dbReference type="PANTHER" id="PTHR34135">
    <property type="entry name" value="LYSOZYME"/>
    <property type="match status" value="1"/>
</dbReference>
<dbReference type="AlphaFoldDB" id="A0A6N4XVE9"/>
<reference evidence="5 6" key="1">
    <citation type="submission" date="2020-01" db="EMBL/GenBank/DDBJ databases">
        <authorList>
            <person name="Rodrigo-Torres L."/>
            <person name="Arahal R. D."/>
            <person name="Lucena T."/>
        </authorList>
    </citation>
    <scope>NUCLEOTIDE SEQUENCE [LARGE SCALE GENOMIC DNA]</scope>
    <source>
        <strain evidence="5 6">CECT 9393</strain>
    </source>
</reference>
<dbReference type="PANTHER" id="PTHR34135:SF2">
    <property type="entry name" value="LYSOZYME"/>
    <property type="match status" value="1"/>
</dbReference>
<dbReference type="SUPFAM" id="SSF51445">
    <property type="entry name" value="(Trans)glycosidases"/>
    <property type="match status" value="1"/>
</dbReference>
<dbReference type="Pfam" id="PF01183">
    <property type="entry name" value="Glyco_hydro_25"/>
    <property type="match status" value="1"/>
</dbReference>
<dbReference type="InterPro" id="IPR002053">
    <property type="entry name" value="Glyco_hydro_25"/>
</dbReference>
<name>A0A6N4XVE9_9FLAO</name>
<proteinExistence type="inferred from homology"/>
<dbReference type="GO" id="GO:0016052">
    <property type="term" value="P:carbohydrate catabolic process"/>
    <property type="evidence" value="ECO:0007669"/>
    <property type="project" value="TreeGrafter"/>
</dbReference>
<dbReference type="Proteomes" id="UP000445309">
    <property type="component" value="Unassembled WGS sequence"/>
</dbReference>
<keyword evidence="2 5" id="KW-0378">Hydrolase</keyword>
<keyword evidence="6" id="KW-1185">Reference proteome</keyword>
<gene>
    <name evidence="5" type="primary">acm</name>
    <name evidence="5" type="ORF">CHRY9393_02066</name>
</gene>
<dbReference type="RefSeq" id="WP_162073211.1">
    <property type="nucleotide sequence ID" value="NZ_CACVBY010000045.1"/>
</dbReference>
<dbReference type="PROSITE" id="PS51904">
    <property type="entry name" value="GLYCOSYL_HYDROL_F25_2"/>
    <property type="match status" value="1"/>
</dbReference>
<keyword evidence="3 5" id="KW-0326">Glycosidase</keyword>
<evidence type="ECO:0000313" key="6">
    <source>
        <dbReference type="Proteomes" id="UP000445309"/>
    </source>
</evidence>
<organism evidence="5 6">
    <name type="scientific">Chryseobacterium fistulae</name>
    <dbReference type="NCBI Taxonomy" id="2675058"/>
    <lineage>
        <taxon>Bacteria</taxon>
        <taxon>Pseudomonadati</taxon>
        <taxon>Bacteroidota</taxon>
        <taxon>Flavobacteriia</taxon>
        <taxon>Flavobacteriales</taxon>
        <taxon>Weeksellaceae</taxon>
        <taxon>Chryseobacterium group</taxon>
        <taxon>Chryseobacterium</taxon>
    </lineage>
</organism>
<protein>
    <submittedName>
        <fullName evidence="5">Lysozyme M1</fullName>
        <ecNumber evidence="5">3.2.1.17</ecNumber>
    </submittedName>
</protein>
<dbReference type="EMBL" id="CACVBY010000045">
    <property type="protein sequence ID" value="CAA7389013.1"/>
    <property type="molecule type" value="Genomic_DNA"/>
</dbReference>
<dbReference type="GO" id="GO:0016998">
    <property type="term" value="P:cell wall macromolecule catabolic process"/>
    <property type="evidence" value="ECO:0007669"/>
    <property type="project" value="InterPro"/>
</dbReference>
<dbReference type="Gene3D" id="3.20.20.80">
    <property type="entry name" value="Glycosidases"/>
    <property type="match status" value="1"/>
</dbReference>
<dbReference type="SMART" id="SM00641">
    <property type="entry name" value="Glyco_25"/>
    <property type="match status" value="1"/>
</dbReference>
<keyword evidence="4" id="KW-1133">Transmembrane helix</keyword>
<dbReference type="InterPro" id="IPR017853">
    <property type="entry name" value="GH"/>
</dbReference>
<accession>A0A6N4XVE9</accession>
<feature type="transmembrane region" description="Helical" evidence="4">
    <location>
        <begin position="21"/>
        <end position="44"/>
    </location>
</feature>